<reference evidence="2" key="1">
    <citation type="journal article" date="2015" name="Nat. Genet.">
        <title>The genome and transcriptome of the zoonotic hookworm Ancylostoma ceylanicum identify infection-specific gene families.</title>
        <authorList>
            <person name="Schwarz E.M."/>
            <person name="Hu Y."/>
            <person name="Antoshechkin I."/>
            <person name="Miller M.M."/>
            <person name="Sternberg P.W."/>
            <person name="Aroian R.V."/>
        </authorList>
    </citation>
    <scope>NUCLEOTIDE SEQUENCE</scope>
    <source>
        <strain evidence="2">HY135</strain>
    </source>
</reference>
<name>A0A016S656_9BILA</name>
<dbReference type="EMBL" id="JARK01001621">
    <property type="protein sequence ID" value="EYB86140.1"/>
    <property type="molecule type" value="Genomic_DNA"/>
</dbReference>
<evidence type="ECO:0000313" key="1">
    <source>
        <dbReference type="EMBL" id="EYB86140.1"/>
    </source>
</evidence>
<comment type="caution">
    <text evidence="1">The sequence shown here is derived from an EMBL/GenBank/DDBJ whole genome shotgun (WGS) entry which is preliminary data.</text>
</comment>
<protein>
    <submittedName>
        <fullName evidence="1">Uncharacterized protein</fullName>
    </submittedName>
</protein>
<proteinExistence type="predicted"/>
<evidence type="ECO:0000313" key="2">
    <source>
        <dbReference type="Proteomes" id="UP000024635"/>
    </source>
</evidence>
<keyword evidence="2" id="KW-1185">Reference proteome</keyword>
<organism evidence="1 2">
    <name type="scientific">Ancylostoma ceylanicum</name>
    <dbReference type="NCBI Taxonomy" id="53326"/>
    <lineage>
        <taxon>Eukaryota</taxon>
        <taxon>Metazoa</taxon>
        <taxon>Ecdysozoa</taxon>
        <taxon>Nematoda</taxon>
        <taxon>Chromadorea</taxon>
        <taxon>Rhabditida</taxon>
        <taxon>Rhabditina</taxon>
        <taxon>Rhabditomorpha</taxon>
        <taxon>Strongyloidea</taxon>
        <taxon>Ancylostomatidae</taxon>
        <taxon>Ancylostomatinae</taxon>
        <taxon>Ancylostoma</taxon>
    </lineage>
</organism>
<gene>
    <name evidence="1" type="primary">Acey_s0285.g1365</name>
    <name evidence="1" type="ORF">Y032_0285g1365</name>
</gene>
<accession>A0A016S656</accession>
<dbReference type="AlphaFoldDB" id="A0A016S656"/>
<sequence length="68" mass="7782">MTGPKRTHLHVSIDPRRLLKNAKFWDSWMACVIPSDSLNAGDMHPVLSEDLLAIWTYERSADSPRLYA</sequence>
<dbReference type="Proteomes" id="UP000024635">
    <property type="component" value="Unassembled WGS sequence"/>
</dbReference>